<evidence type="ECO:0000256" key="1">
    <source>
        <dbReference type="SAM" id="MobiDB-lite"/>
    </source>
</evidence>
<comment type="caution">
    <text evidence="3">The sequence shown here is derived from an EMBL/GenBank/DDBJ whole genome shotgun (WGS) entry which is preliminary data.</text>
</comment>
<evidence type="ECO:0000256" key="2">
    <source>
        <dbReference type="SAM" id="Phobius"/>
    </source>
</evidence>
<dbReference type="Proteomes" id="UP000729913">
    <property type="component" value="Unassembled WGS sequence"/>
</dbReference>
<keyword evidence="2" id="KW-1133">Transmembrane helix</keyword>
<sequence length="121" mass="12909">MTDEENTDRINTADVNKDHQIADGVNEDDENAGKTSTANVTKDLHNAGGVNQDEVNAGQKNLKQQKPPESSVLKTNSLARKISLAGLYNPSDDGFTGSSACNVPGLTVVYALIVAVYFMLL</sequence>
<organism evidence="3 4">
    <name type="scientific">Cotesia typhae</name>
    <dbReference type="NCBI Taxonomy" id="2053667"/>
    <lineage>
        <taxon>Eukaryota</taxon>
        <taxon>Metazoa</taxon>
        <taxon>Ecdysozoa</taxon>
        <taxon>Arthropoda</taxon>
        <taxon>Hexapoda</taxon>
        <taxon>Insecta</taxon>
        <taxon>Pterygota</taxon>
        <taxon>Neoptera</taxon>
        <taxon>Endopterygota</taxon>
        <taxon>Hymenoptera</taxon>
        <taxon>Apocrita</taxon>
        <taxon>Ichneumonoidea</taxon>
        <taxon>Braconidae</taxon>
        <taxon>Microgastrinae</taxon>
        <taxon>Cotesia</taxon>
    </lineage>
</organism>
<keyword evidence="2" id="KW-0812">Transmembrane</keyword>
<proteinExistence type="predicted"/>
<feature type="region of interest" description="Disordered" evidence="1">
    <location>
        <begin position="1"/>
        <end position="73"/>
    </location>
</feature>
<keyword evidence="4" id="KW-1185">Reference proteome</keyword>
<reference evidence="3" key="2">
    <citation type="submission" date="2021-04" db="EMBL/GenBank/DDBJ databases">
        <title>Genome-wide patterns of bracovirus chromosomal integration into multiple host tissues during parasitism.</title>
        <authorList>
            <person name="Chebbi M.A.C."/>
        </authorList>
    </citation>
    <scope>NUCLEOTIDE SEQUENCE</scope>
    <source>
        <tissue evidence="3">Whole body</tissue>
    </source>
</reference>
<gene>
    <name evidence="3" type="ORF">G9C98_000475</name>
</gene>
<feature type="compositionally biased region" description="Polar residues" evidence="1">
    <location>
        <begin position="58"/>
        <end position="73"/>
    </location>
</feature>
<dbReference type="AlphaFoldDB" id="A0A8J5QUV3"/>
<feature type="transmembrane region" description="Helical" evidence="2">
    <location>
        <begin position="103"/>
        <end position="120"/>
    </location>
</feature>
<accession>A0A8J5QUV3</accession>
<evidence type="ECO:0000313" key="3">
    <source>
        <dbReference type="EMBL" id="KAG8039746.1"/>
    </source>
</evidence>
<dbReference type="EMBL" id="JAAOIC020000032">
    <property type="protein sequence ID" value="KAG8039746.1"/>
    <property type="molecule type" value="Genomic_DNA"/>
</dbReference>
<keyword evidence="2" id="KW-0472">Membrane</keyword>
<dbReference type="OrthoDB" id="10674131at2759"/>
<evidence type="ECO:0000313" key="4">
    <source>
        <dbReference type="Proteomes" id="UP000729913"/>
    </source>
</evidence>
<reference evidence="3" key="1">
    <citation type="submission" date="2020-03" db="EMBL/GenBank/DDBJ databases">
        <authorList>
            <person name="Chebbi M.A."/>
            <person name="Drezen J.M."/>
        </authorList>
    </citation>
    <scope>NUCLEOTIDE SEQUENCE</scope>
    <source>
        <tissue evidence="3">Whole body</tissue>
    </source>
</reference>
<name>A0A8J5QUV3_9HYME</name>
<protein>
    <submittedName>
        <fullName evidence="3">Uncharacterized protein</fullName>
    </submittedName>
</protein>